<dbReference type="PANTHER" id="PTHR43133:SF25">
    <property type="entry name" value="RNA POLYMERASE SIGMA FACTOR RFAY-RELATED"/>
    <property type="match status" value="1"/>
</dbReference>
<dbReference type="InterPro" id="IPR039425">
    <property type="entry name" value="RNA_pol_sigma-70-like"/>
</dbReference>
<dbReference type="GO" id="GO:0003677">
    <property type="term" value="F:DNA binding"/>
    <property type="evidence" value="ECO:0007669"/>
    <property type="project" value="InterPro"/>
</dbReference>
<evidence type="ECO:0000259" key="5">
    <source>
        <dbReference type="Pfam" id="PF08281"/>
    </source>
</evidence>
<comment type="similarity">
    <text evidence="1">Belongs to the sigma-70 factor family. ECF subfamily.</text>
</comment>
<dbReference type="PATRIC" id="fig|1245469.3.peg.6389"/>
<dbReference type="Pfam" id="PF08281">
    <property type="entry name" value="Sigma70_r4_2"/>
    <property type="match status" value="1"/>
</dbReference>
<dbReference type="GO" id="GO:0016987">
    <property type="term" value="F:sigma factor activity"/>
    <property type="evidence" value="ECO:0007669"/>
    <property type="project" value="UniProtKB-KW"/>
</dbReference>
<dbReference type="GeneID" id="301819955"/>
<evidence type="ECO:0000256" key="4">
    <source>
        <dbReference type="ARBA" id="ARBA00023163"/>
    </source>
</evidence>
<dbReference type="Pfam" id="PF22029">
    <property type="entry name" value="PhyR_sigma2"/>
    <property type="match status" value="1"/>
</dbReference>
<dbReference type="SUPFAM" id="SSF88946">
    <property type="entry name" value="Sigma2 domain of RNA polymerase sigma factors"/>
    <property type="match status" value="1"/>
</dbReference>
<keyword evidence="3" id="KW-0731">Sigma factor</keyword>
<evidence type="ECO:0000256" key="3">
    <source>
        <dbReference type="ARBA" id="ARBA00023082"/>
    </source>
</evidence>
<accession>M4ZEF6</accession>
<dbReference type="InterPro" id="IPR013324">
    <property type="entry name" value="RNA_pol_sigma_r3/r4-like"/>
</dbReference>
<proteinExistence type="inferred from homology"/>
<dbReference type="Gene3D" id="1.10.10.10">
    <property type="entry name" value="Winged helix-like DNA-binding domain superfamily/Winged helix DNA-binding domain"/>
    <property type="match status" value="1"/>
</dbReference>
<evidence type="ECO:0008006" key="9">
    <source>
        <dbReference type="Google" id="ProtNLM"/>
    </source>
</evidence>
<dbReference type="InterPro" id="IPR053866">
    <property type="entry name" value="PhyR_sigma2"/>
</dbReference>
<keyword evidence="4" id="KW-0804">Transcription</keyword>
<dbReference type="SUPFAM" id="SSF88659">
    <property type="entry name" value="Sigma3 and sigma4 domains of RNA polymerase sigma factors"/>
    <property type="match status" value="1"/>
</dbReference>
<organism evidence="7 8">
    <name type="scientific">Bradyrhizobium oligotrophicum S58</name>
    <dbReference type="NCBI Taxonomy" id="1245469"/>
    <lineage>
        <taxon>Bacteria</taxon>
        <taxon>Pseudomonadati</taxon>
        <taxon>Pseudomonadota</taxon>
        <taxon>Alphaproteobacteria</taxon>
        <taxon>Hyphomicrobiales</taxon>
        <taxon>Nitrobacteraceae</taxon>
        <taxon>Bradyrhizobium</taxon>
    </lineage>
</organism>
<protein>
    <recommendedName>
        <fullName evidence="9">RNA polymerase sigma factor</fullName>
    </recommendedName>
</protein>
<dbReference type="InterPro" id="IPR013249">
    <property type="entry name" value="RNA_pol_sigma70_r4_t2"/>
</dbReference>
<dbReference type="PANTHER" id="PTHR43133">
    <property type="entry name" value="RNA POLYMERASE ECF-TYPE SIGMA FACTO"/>
    <property type="match status" value="1"/>
</dbReference>
<dbReference type="AlphaFoldDB" id="M4ZEF6"/>
<feature type="domain" description="RNA polymerase sigma factor 70 region 4 type 2" evidence="5">
    <location>
        <begin position="103"/>
        <end position="154"/>
    </location>
</feature>
<dbReference type="STRING" id="1245469.S58_62580"/>
<dbReference type="InterPro" id="IPR036388">
    <property type="entry name" value="WH-like_DNA-bd_sf"/>
</dbReference>
<dbReference type="OrthoDB" id="9797134at2"/>
<name>M4ZEF6_9BRAD</name>
<feature type="domain" description="PhyR sigma2" evidence="6">
    <location>
        <begin position="8"/>
        <end position="62"/>
    </location>
</feature>
<evidence type="ECO:0000256" key="2">
    <source>
        <dbReference type="ARBA" id="ARBA00023015"/>
    </source>
</evidence>
<dbReference type="InterPro" id="IPR014284">
    <property type="entry name" value="RNA_pol_sigma-70_dom"/>
</dbReference>
<reference evidence="7 8" key="1">
    <citation type="journal article" date="2013" name="Appl. Environ. Microbiol.">
        <title>Genome analysis suggests that the soil oligotrophic bacterium Agromonas oligotrophica (Bradyrhizobium oligotrophicum) is a nitrogen-fixing symbiont of Aeschynomene indica.</title>
        <authorList>
            <person name="Okubo T."/>
            <person name="Fukushima S."/>
            <person name="Itakura M."/>
            <person name="Oshima K."/>
            <person name="Longtonglang A."/>
            <person name="Teaumroong N."/>
            <person name="Mitsui H."/>
            <person name="Hattori M."/>
            <person name="Hattori R."/>
            <person name="Hattori T."/>
            <person name="Minamisawa K."/>
        </authorList>
    </citation>
    <scope>NUCLEOTIDE SEQUENCE [LARGE SCALE GENOMIC DNA]</scope>
    <source>
        <strain evidence="7 8">S58</strain>
    </source>
</reference>
<keyword evidence="2" id="KW-0805">Transcription regulation</keyword>
<dbReference type="CDD" id="cd06171">
    <property type="entry name" value="Sigma70_r4"/>
    <property type="match status" value="1"/>
</dbReference>
<dbReference type="GO" id="GO:0006352">
    <property type="term" value="P:DNA-templated transcription initiation"/>
    <property type="evidence" value="ECO:0007669"/>
    <property type="project" value="InterPro"/>
</dbReference>
<dbReference type="HOGENOM" id="CLU_047691_1_4_5"/>
<keyword evidence="8" id="KW-1185">Reference proteome</keyword>
<dbReference type="Gene3D" id="1.10.1740.10">
    <property type="match status" value="1"/>
</dbReference>
<gene>
    <name evidence="7" type="ORF">S58_62580</name>
</gene>
<dbReference type="NCBIfam" id="TIGR02937">
    <property type="entry name" value="sigma70-ECF"/>
    <property type="match status" value="1"/>
</dbReference>
<dbReference type="RefSeq" id="WP_015669314.1">
    <property type="nucleotide sequence ID" value="NC_020453.1"/>
</dbReference>
<evidence type="ECO:0000259" key="6">
    <source>
        <dbReference type="Pfam" id="PF22029"/>
    </source>
</evidence>
<dbReference type="EMBL" id="AP012603">
    <property type="protein sequence ID" value="BAM92232.1"/>
    <property type="molecule type" value="Genomic_DNA"/>
</dbReference>
<evidence type="ECO:0000313" key="7">
    <source>
        <dbReference type="EMBL" id="BAM92232.1"/>
    </source>
</evidence>
<evidence type="ECO:0000256" key="1">
    <source>
        <dbReference type="ARBA" id="ARBA00010641"/>
    </source>
</evidence>
<dbReference type="InterPro" id="IPR013325">
    <property type="entry name" value="RNA_pol_sigma_r2"/>
</dbReference>
<evidence type="ECO:0000313" key="8">
    <source>
        <dbReference type="Proteomes" id="UP000011841"/>
    </source>
</evidence>
<dbReference type="eggNOG" id="COG1595">
    <property type="taxonomic scope" value="Bacteria"/>
</dbReference>
<dbReference type="KEGG" id="aol:S58_62580"/>
<dbReference type="Proteomes" id="UP000011841">
    <property type="component" value="Chromosome"/>
</dbReference>
<sequence length="175" mass="20140">MNDMVRLIEPLIPALRRYARALVRDRSAADDLVQDCLERAVSRWHQRRLDGDPRSWMFSILHNLAVNRFRGQKRRPVHVEIDEAPGGELSHMATQDRTIEVRQMLRCVDQLPEEQRSVLLLVVVEDLSYAQAADVLGIPVGTVMSRLSRARDRLVELMDGTVAEQPPKPFLRRVK</sequence>